<gene>
    <name evidence="1" type="ORF">OBBRIDRAFT_693801</name>
</gene>
<accession>A0A8E2AV44</accession>
<evidence type="ECO:0000313" key="2">
    <source>
        <dbReference type="Proteomes" id="UP000250043"/>
    </source>
</evidence>
<dbReference type="OrthoDB" id="2794288at2759"/>
<dbReference type="Proteomes" id="UP000250043">
    <property type="component" value="Unassembled WGS sequence"/>
</dbReference>
<feature type="non-terminal residue" evidence="1">
    <location>
        <position position="1"/>
    </location>
</feature>
<sequence length="53" mass="6098">LPLELYEDVIDYLWDDLSALLACSLTCRALTPRTRFHIFRVVTLGSLKDCIDL</sequence>
<keyword evidence="2" id="KW-1185">Reference proteome</keyword>
<dbReference type="EMBL" id="KV722420">
    <property type="protein sequence ID" value="OCH89764.1"/>
    <property type="molecule type" value="Genomic_DNA"/>
</dbReference>
<feature type="non-terminal residue" evidence="1">
    <location>
        <position position="53"/>
    </location>
</feature>
<name>A0A8E2AV44_9APHY</name>
<evidence type="ECO:0008006" key="3">
    <source>
        <dbReference type="Google" id="ProtNLM"/>
    </source>
</evidence>
<proteinExistence type="predicted"/>
<protein>
    <recommendedName>
        <fullName evidence="3">F-box domain-containing protein</fullName>
    </recommendedName>
</protein>
<reference evidence="1 2" key="1">
    <citation type="submission" date="2016-07" db="EMBL/GenBank/DDBJ databases">
        <title>Draft genome of the white-rot fungus Obba rivulosa 3A-2.</title>
        <authorList>
            <consortium name="DOE Joint Genome Institute"/>
            <person name="Miettinen O."/>
            <person name="Riley R."/>
            <person name="Acob R."/>
            <person name="Barry K."/>
            <person name="Cullen D."/>
            <person name="De Vries R."/>
            <person name="Hainaut M."/>
            <person name="Hatakka A."/>
            <person name="Henrissat B."/>
            <person name="Hilden K."/>
            <person name="Kuo R."/>
            <person name="Labutti K."/>
            <person name="Lipzen A."/>
            <person name="Makela M.R."/>
            <person name="Sandor L."/>
            <person name="Spatafora J.W."/>
            <person name="Grigoriev I.V."/>
            <person name="Hibbett D.S."/>
        </authorList>
    </citation>
    <scope>NUCLEOTIDE SEQUENCE [LARGE SCALE GENOMIC DNA]</scope>
    <source>
        <strain evidence="1 2">3A-2</strain>
    </source>
</reference>
<evidence type="ECO:0000313" key="1">
    <source>
        <dbReference type="EMBL" id="OCH89764.1"/>
    </source>
</evidence>
<dbReference type="AlphaFoldDB" id="A0A8E2AV44"/>
<organism evidence="1 2">
    <name type="scientific">Obba rivulosa</name>
    <dbReference type="NCBI Taxonomy" id="1052685"/>
    <lineage>
        <taxon>Eukaryota</taxon>
        <taxon>Fungi</taxon>
        <taxon>Dikarya</taxon>
        <taxon>Basidiomycota</taxon>
        <taxon>Agaricomycotina</taxon>
        <taxon>Agaricomycetes</taxon>
        <taxon>Polyporales</taxon>
        <taxon>Gelatoporiaceae</taxon>
        <taxon>Obba</taxon>
    </lineage>
</organism>